<dbReference type="EC" id="2.7.8.26" evidence="5 19"/>
<feature type="transmembrane region" description="Helical" evidence="19">
    <location>
        <begin position="45"/>
        <end position="65"/>
    </location>
</feature>
<evidence type="ECO:0000256" key="15">
    <source>
        <dbReference type="ARBA" id="ARBA00032605"/>
    </source>
</evidence>
<keyword evidence="12 19" id="KW-1133">Transmembrane helix</keyword>
<evidence type="ECO:0000256" key="14">
    <source>
        <dbReference type="ARBA" id="ARBA00025228"/>
    </source>
</evidence>
<comment type="catalytic activity">
    <reaction evidence="17 19">
        <text>alpha-ribazole + adenosylcob(III)inamide-GDP = adenosylcob(III)alamin + GMP + H(+)</text>
        <dbReference type="Rhea" id="RHEA:16049"/>
        <dbReference type="ChEBI" id="CHEBI:10329"/>
        <dbReference type="ChEBI" id="CHEBI:15378"/>
        <dbReference type="ChEBI" id="CHEBI:18408"/>
        <dbReference type="ChEBI" id="CHEBI:58115"/>
        <dbReference type="ChEBI" id="CHEBI:60487"/>
        <dbReference type="EC" id="2.7.8.26"/>
    </reaction>
</comment>
<name>A0ABS0Y0Q7_9HYPH</name>
<evidence type="ECO:0000256" key="9">
    <source>
        <dbReference type="ARBA" id="ARBA00022679"/>
    </source>
</evidence>
<comment type="cofactor">
    <cofactor evidence="1 19">
        <name>Mg(2+)</name>
        <dbReference type="ChEBI" id="CHEBI:18420"/>
    </cofactor>
</comment>
<evidence type="ECO:0000256" key="19">
    <source>
        <dbReference type="HAMAP-Rule" id="MF_00719"/>
    </source>
</evidence>
<keyword evidence="7 19" id="KW-1003">Cell membrane</keyword>
<evidence type="ECO:0000256" key="7">
    <source>
        <dbReference type="ARBA" id="ARBA00022475"/>
    </source>
</evidence>
<evidence type="ECO:0000256" key="6">
    <source>
        <dbReference type="ARBA" id="ARBA00015850"/>
    </source>
</evidence>
<dbReference type="NCBIfam" id="TIGR00317">
    <property type="entry name" value="cobS"/>
    <property type="match status" value="1"/>
</dbReference>
<gene>
    <name evidence="19 20" type="primary">cobS</name>
    <name evidence="20" type="ORF">JAO75_10795</name>
</gene>
<evidence type="ECO:0000256" key="5">
    <source>
        <dbReference type="ARBA" id="ARBA00013200"/>
    </source>
</evidence>
<evidence type="ECO:0000256" key="16">
    <source>
        <dbReference type="ARBA" id="ARBA00032853"/>
    </source>
</evidence>
<comment type="pathway">
    <text evidence="3 19">Cofactor biosynthesis; adenosylcobalamin biosynthesis; adenosylcobalamin from cob(II)yrinate a,c-diamide: step 7/7.</text>
</comment>
<evidence type="ECO:0000256" key="4">
    <source>
        <dbReference type="ARBA" id="ARBA00010561"/>
    </source>
</evidence>
<proteinExistence type="inferred from homology"/>
<evidence type="ECO:0000256" key="3">
    <source>
        <dbReference type="ARBA" id="ARBA00004663"/>
    </source>
</evidence>
<evidence type="ECO:0000256" key="2">
    <source>
        <dbReference type="ARBA" id="ARBA00004651"/>
    </source>
</evidence>
<evidence type="ECO:0000256" key="18">
    <source>
        <dbReference type="ARBA" id="ARBA00049504"/>
    </source>
</evidence>
<evidence type="ECO:0000256" key="10">
    <source>
        <dbReference type="ARBA" id="ARBA00022692"/>
    </source>
</evidence>
<keyword evidence="10 19" id="KW-0812">Transmembrane</keyword>
<dbReference type="HAMAP" id="MF_00719">
    <property type="entry name" value="CobS"/>
    <property type="match status" value="1"/>
</dbReference>
<dbReference type="Pfam" id="PF02654">
    <property type="entry name" value="CobS"/>
    <property type="match status" value="1"/>
</dbReference>
<dbReference type="PANTHER" id="PTHR34148:SF1">
    <property type="entry name" value="ADENOSYLCOBINAMIDE-GDP RIBAZOLETRANSFERASE"/>
    <property type="match status" value="1"/>
</dbReference>
<dbReference type="Proteomes" id="UP000620670">
    <property type="component" value="Unassembled WGS sequence"/>
</dbReference>
<keyword evidence="9 19" id="KW-0808">Transferase</keyword>
<dbReference type="PANTHER" id="PTHR34148">
    <property type="entry name" value="ADENOSYLCOBINAMIDE-GDP RIBAZOLETRANSFERASE"/>
    <property type="match status" value="1"/>
</dbReference>
<evidence type="ECO:0000313" key="21">
    <source>
        <dbReference type="Proteomes" id="UP000620670"/>
    </source>
</evidence>
<dbReference type="GO" id="GO:0051073">
    <property type="term" value="F:adenosylcobinamide-GDP ribazoletransferase activity"/>
    <property type="evidence" value="ECO:0007669"/>
    <property type="project" value="UniProtKB-EC"/>
</dbReference>
<accession>A0ABS0Y0Q7</accession>
<comment type="caution">
    <text evidence="20">The sequence shown here is derived from an EMBL/GenBank/DDBJ whole genome shotgun (WGS) entry which is preliminary data.</text>
</comment>
<comment type="similarity">
    <text evidence="4 19">Belongs to the CobS family.</text>
</comment>
<dbReference type="EMBL" id="JAELXT010000008">
    <property type="protein sequence ID" value="MBJ6125890.1"/>
    <property type="molecule type" value="Genomic_DNA"/>
</dbReference>
<evidence type="ECO:0000256" key="1">
    <source>
        <dbReference type="ARBA" id="ARBA00001946"/>
    </source>
</evidence>
<keyword evidence="21" id="KW-1185">Reference proteome</keyword>
<feature type="transmembrane region" description="Helical" evidence="19">
    <location>
        <begin position="146"/>
        <end position="170"/>
    </location>
</feature>
<protein>
    <recommendedName>
        <fullName evidence="6 19">Adenosylcobinamide-GDP ribazoletransferase</fullName>
        <ecNumber evidence="5 19">2.7.8.26</ecNumber>
    </recommendedName>
    <alternativeName>
        <fullName evidence="16 19">Cobalamin synthase</fullName>
    </alternativeName>
    <alternativeName>
        <fullName evidence="15 19">Cobalamin-5'-phosphate synthase</fullName>
    </alternativeName>
</protein>
<comment type="catalytic activity">
    <reaction evidence="18 19">
        <text>alpha-ribazole 5'-phosphate + adenosylcob(III)inamide-GDP = adenosylcob(III)alamin 5'-phosphate + GMP + H(+)</text>
        <dbReference type="Rhea" id="RHEA:23560"/>
        <dbReference type="ChEBI" id="CHEBI:15378"/>
        <dbReference type="ChEBI" id="CHEBI:57918"/>
        <dbReference type="ChEBI" id="CHEBI:58115"/>
        <dbReference type="ChEBI" id="CHEBI:60487"/>
        <dbReference type="ChEBI" id="CHEBI:60493"/>
        <dbReference type="EC" id="2.7.8.26"/>
    </reaction>
</comment>
<keyword evidence="11 19" id="KW-0460">Magnesium</keyword>
<feature type="transmembrane region" description="Helical" evidence="19">
    <location>
        <begin position="190"/>
        <end position="209"/>
    </location>
</feature>
<keyword evidence="8 19" id="KW-0169">Cobalamin biosynthesis</keyword>
<comment type="subcellular location">
    <subcellularLocation>
        <location evidence="2 19">Cell membrane</location>
        <topology evidence="2 19">Multi-pass membrane protein</topology>
    </subcellularLocation>
</comment>
<evidence type="ECO:0000256" key="11">
    <source>
        <dbReference type="ARBA" id="ARBA00022842"/>
    </source>
</evidence>
<evidence type="ECO:0000256" key="12">
    <source>
        <dbReference type="ARBA" id="ARBA00022989"/>
    </source>
</evidence>
<sequence length="266" mass="27154">MSAWRAAAIDLAHCVRFYSRLPVPALPWEQDAHAPPSFPRLLRMIPVAGLVLGLLPAAVLALALLLDLGPWLAATLSVAAMVLTTGALHEDGLADTADSIGGTTREKRLEIMRDSRIGSFGASALVLALALRIGALAALATRIDNGAVAAAILIAASLSRTAGLMPLVFLPPARLDGMSQAVGQPARKTFWRAGGIAVILTVLLGVFAGLPAAGIILMLALSGLAGLAVTRFAARHLGGQTGDIAGAAQQIAEIAALIGLLTVLPA</sequence>
<evidence type="ECO:0000256" key="17">
    <source>
        <dbReference type="ARBA" id="ARBA00048623"/>
    </source>
</evidence>
<evidence type="ECO:0000256" key="8">
    <source>
        <dbReference type="ARBA" id="ARBA00022573"/>
    </source>
</evidence>
<feature type="transmembrane region" description="Helical" evidence="19">
    <location>
        <begin position="117"/>
        <end position="140"/>
    </location>
</feature>
<dbReference type="InterPro" id="IPR003805">
    <property type="entry name" value="CobS"/>
</dbReference>
<evidence type="ECO:0000256" key="13">
    <source>
        <dbReference type="ARBA" id="ARBA00023136"/>
    </source>
</evidence>
<organism evidence="20 21">
    <name type="scientific">Microvirga splendida</name>
    <dbReference type="NCBI Taxonomy" id="2795727"/>
    <lineage>
        <taxon>Bacteria</taxon>
        <taxon>Pseudomonadati</taxon>
        <taxon>Pseudomonadota</taxon>
        <taxon>Alphaproteobacteria</taxon>
        <taxon>Hyphomicrobiales</taxon>
        <taxon>Methylobacteriaceae</taxon>
        <taxon>Microvirga</taxon>
    </lineage>
</organism>
<evidence type="ECO:0000313" key="20">
    <source>
        <dbReference type="EMBL" id="MBJ6125890.1"/>
    </source>
</evidence>
<keyword evidence="13 19" id="KW-0472">Membrane</keyword>
<comment type="function">
    <text evidence="14 19">Joins adenosylcobinamide-GDP and alpha-ribazole to generate adenosylcobalamin (Ado-cobalamin). Also synthesizes adenosylcobalamin 5'-phosphate from adenosylcobinamide-GDP and alpha-ribazole 5'-phosphate.</text>
</comment>
<reference evidence="21" key="1">
    <citation type="submission" date="2020-12" db="EMBL/GenBank/DDBJ databases">
        <title>Hymenobacter sp.</title>
        <authorList>
            <person name="Kim M.K."/>
        </authorList>
    </citation>
    <scope>NUCLEOTIDE SEQUENCE [LARGE SCALE GENOMIC DNA]</scope>
    <source>
        <strain evidence="21">BT325</strain>
    </source>
</reference>